<evidence type="ECO:0000313" key="5">
    <source>
        <dbReference type="EMBL" id="MBK0392534.1"/>
    </source>
</evidence>
<keyword evidence="1" id="KW-0805">Transcription regulation</keyword>
<dbReference type="InterPro" id="IPR000595">
    <property type="entry name" value="cNMP-bd_dom"/>
</dbReference>
<dbReference type="Pfam" id="PF00027">
    <property type="entry name" value="cNMP_binding"/>
    <property type="match status" value="1"/>
</dbReference>
<dbReference type="InterPro" id="IPR018490">
    <property type="entry name" value="cNMP-bd_dom_sf"/>
</dbReference>
<dbReference type="SMART" id="SM00100">
    <property type="entry name" value="cNMP"/>
    <property type="match status" value="1"/>
</dbReference>
<dbReference type="SUPFAM" id="SSF46785">
    <property type="entry name" value="Winged helix' DNA-binding domain"/>
    <property type="match status" value="1"/>
</dbReference>
<dbReference type="InterPro" id="IPR018335">
    <property type="entry name" value="Tscrpt_reg_HTH_Crp-type_CS"/>
</dbReference>
<evidence type="ECO:0000259" key="4">
    <source>
        <dbReference type="PROSITE" id="PS51063"/>
    </source>
</evidence>
<comment type="caution">
    <text evidence="5">The sequence shown here is derived from an EMBL/GenBank/DDBJ whole genome shotgun (WGS) entry which is preliminary data.</text>
</comment>
<dbReference type="PRINTS" id="PR00034">
    <property type="entry name" value="HTHCRP"/>
</dbReference>
<dbReference type="InterPro" id="IPR012318">
    <property type="entry name" value="HTH_CRP"/>
</dbReference>
<dbReference type="PROSITE" id="PS51063">
    <property type="entry name" value="HTH_CRP_2"/>
    <property type="match status" value="1"/>
</dbReference>
<keyword evidence="2" id="KW-0238">DNA-binding</keyword>
<sequence length="279" mass="29601">MDHPVPTQDRLVLVDAPSALHVRTARGTDAQASCAACHLRDNCVAVLADGASEAGHLLVGRRRLRKGELLFREGQACAYVYAVRVGTLKTAFTLEDGYEQVTAFCFAGELVGFEGLATGRHATFAVALEDSEVCAIPHAELMRLPPTATGPAPAARLVQAAAAELVREQAAKAVASLRQADPRVAAFLLALAGRMRERGFSGTQFELRMSRAEIGSYLGLTMESVSRALSTFAARGWITVSKRSIHILAADALECLSRPVGSALVREHCPAGQPQALAA</sequence>
<dbReference type="Proteomes" id="UP000617041">
    <property type="component" value="Unassembled WGS sequence"/>
</dbReference>
<dbReference type="PANTHER" id="PTHR24567">
    <property type="entry name" value="CRP FAMILY TRANSCRIPTIONAL REGULATORY PROTEIN"/>
    <property type="match status" value="1"/>
</dbReference>
<dbReference type="FunFam" id="1.10.10.10:FF:000028">
    <property type="entry name" value="Fumarate/nitrate reduction transcriptional regulator Fnr"/>
    <property type="match status" value="1"/>
</dbReference>
<feature type="domain" description="HTH crp-type" evidence="4">
    <location>
        <begin position="178"/>
        <end position="251"/>
    </location>
</feature>
<evidence type="ECO:0000256" key="2">
    <source>
        <dbReference type="ARBA" id="ARBA00023125"/>
    </source>
</evidence>
<evidence type="ECO:0000313" key="6">
    <source>
        <dbReference type="Proteomes" id="UP000617041"/>
    </source>
</evidence>
<gene>
    <name evidence="5" type="ORF">I8E28_08015</name>
</gene>
<dbReference type="EMBL" id="JAEDAO010000001">
    <property type="protein sequence ID" value="MBK0392534.1"/>
    <property type="molecule type" value="Genomic_DNA"/>
</dbReference>
<organism evidence="5 6">
    <name type="scientific">Ramlibacter algicola</name>
    <dbReference type="NCBI Taxonomy" id="2795217"/>
    <lineage>
        <taxon>Bacteria</taxon>
        <taxon>Pseudomonadati</taxon>
        <taxon>Pseudomonadota</taxon>
        <taxon>Betaproteobacteria</taxon>
        <taxon>Burkholderiales</taxon>
        <taxon>Comamonadaceae</taxon>
        <taxon>Ramlibacter</taxon>
    </lineage>
</organism>
<dbReference type="Gene3D" id="1.10.10.10">
    <property type="entry name" value="Winged helix-like DNA-binding domain superfamily/Winged helix DNA-binding domain"/>
    <property type="match status" value="1"/>
</dbReference>
<dbReference type="InterPro" id="IPR036388">
    <property type="entry name" value="WH-like_DNA-bd_sf"/>
</dbReference>
<dbReference type="Pfam" id="PF13545">
    <property type="entry name" value="HTH_Crp_2"/>
    <property type="match status" value="1"/>
</dbReference>
<dbReference type="GO" id="GO:0003700">
    <property type="term" value="F:DNA-binding transcription factor activity"/>
    <property type="evidence" value="ECO:0007669"/>
    <property type="project" value="InterPro"/>
</dbReference>
<dbReference type="InterPro" id="IPR036390">
    <property type="entry name" value="WH_DNA-bd_sf"/>
</dbReference>
<name>A0A934Q1G0_9BURK</name>
<dbReference type="InterPro" id="IPR050397">
    <property type="entry name" value="Env_Response_Regulators"/>
</dbReference>
<dbReference type="GO" id="GO:0003677">
    <property type="term" value="F:DNA binding"/>
    <property type="evidence" value="ECO:0007669"/>
    <property type="project" value="UniProtKB-KW"/>
</dbReference>
<dbReference type="CDD" id="cd00038">
    <property type="entry name" value="CAP_ED"/>
    <property type="match status" value="1"/>
</dbReference>
<keyword evidence="6" id="KW-1185">Reference proteome</keyword>
<dbReference type="InterPro" id="IPR014710">
    <property type="entry name" value="RmlC-like_jellyroll"/>
</dbReference>
<reference evidence="5" key="1">
    <citation type="submission" date="2020-12" db="EMBL/GenBank/DDBJ databases">
        <title>Ramlibacter sp. nov., isolated from a freshwater alga, Cryptomonas.</title>
        <authorList>
            <person name="Kim H.M."/>
            <person name="Jeon C.O."/>
        </authorList>
    </citation>
    <scope>NUCLEOTIDE SEQUENCE</scope>
    <source>
        <strain evidence="5">CrO1</strain>
    </source>
</reference>
<dbReference type="PROSITE" id="PS00042">
    <property type="entry name" value="HTH_CRP_1"/>
    <property type="match status" value="1"/>
</dbReference>
<dbReference type="RefSeq" id="WP_200787463.1">
    <property type="nucleotide sequence ID" value="NZ_JAEDAO010000001.1"/>
</dbReference>
<proteinExistence type="predicted"/>
<evidence type="ECO:0000256" key="3">
    <source>
        <dbReference type="ARBA" id="ARBA00023163"/>
    </source>
</evidence>
<protein>
    <submittedName>
        <fullName evidence="5">Helix-turn-helix domain-containing protein</fullName>
    </submittedName>
</protein>
<dbReference type="GO" id="GO:0005829">
    <property type="term" value="C:cytosol"/>
    <property type="evidence" value="ECO:0007669"/>
    <property type="project" value="TreeGrafter"/>
</dbReference>
<keyword evidence="3" id="KW-0804">Transcription</keyword>
<dbReference type="PANTHER" id="PTHR24567:SF75">
    <property type="entry name" value="FUMARATE AND NITRATE REDUCTION REGULATORY PROTEIN"/>
    <property type="match status" value="1"/>
</dbReference>
<dbReference type="SUPFAM" id="SSF51206">
    <property type="entry name" value="cAMP-binding domain-like"/>
    <property type="match status" value="1"/>
</dbReference>
<dbReference type="SMART" id="SM00419">
    <property type="entry name" value="HTH_CRP"/>
    <property type="match status" value="1"/>
</dbReference>
<dbReference type="AlphaFoldDB" id="A0A934Q1G0"/>
<accession>A0A934Q1G0</accession>
<evidence type="ECO:0000256" key="1">
    <source>
        <dbReference type="ARBA" id="ARBA00023015"/>
    </source>
</evidence>
<dbReference type="Gene3D" id="2.60.120.10">
    <property type="entry name" value="Jelly Rolls"/>
    <property type="match status" value="1"/>
</dbReference>